<dbReference type="AlphaFoldDB" id="A0A517QP78"/>
<evidence type="ECO:0000313" key="1">
    <source>
        <dbReference type="EMBL" id="QDT33387.1"/>
    </source>
</evidence>
<dbReference type="Proteomes" id="UP000315724">
    <property type="component" value="Chromosome"/>
</dbReference>
<protein>
    <submittedName>
        <fullName evidence="1">Glyoxalase-like domain protein</fullName>
    </submittedName>
</protein>
<evidence type="ECO:0000313" key="2">
    <source>
        <dbReference type="Proteomes" id="UP000315724"/>
    </source>
</evidence>
<dbReference type="EMBL" id="CP036267">
    <property type="protein sequence ID" value="QDT33387.1"/>
    <property type="molecule type" value="Genomic_DNA"/>
</dbReference>
<keyword evidence="2" id="KW-1185">Reference proteome</keyword>
<dbReference type="KEGG" id="tpol:Mal48_26400"/>
<organism evidence="1 2">
    <name type="scientific">Thalassoglobus polymorphus</name>
    <dbReference type="NCBI Taxonomy" id="2527994"/>
    <lineage>
        <taxon>Bacteria</taxon>
        <taxon>Pseudomonadati</taxon>
        <taxon>Planctomycetota</taxon>
        <taxon>Planctomycetia</taxon>
        <taxon>Planctomycetales</taxon>
        <taxon>Planctomycetaceae</taxon>
        <taxon>Thalassoglobus</taxon>
    </lineage>
</organism>
<sequence>MVTFRLHEVILYVQDMGRQVSFYRDFLRLPVLFPADLSNVEELDWVTFDTGACKLALHSGGKCDFGIDAPKFVLSVDDLEEWHSRLSSVAVNVDKIRSPALGIRLFDAMDFEGNRFSIESVQ</sequence>
<dbReference type="OrthoDB" id="9812656at2"/>
<dbReference type="InterPro" id="IPR029068">
    <property type="entry name" value="Glyas_Bleomycin-R_OHBP_Dase"/>
</dbReference>
<reference evidence="1 2" key="1">
    <citation type="submission" date="2019-02" db="EMBL/GenBank/DDBJ databases">
        <title>Deep-cultivation of Planctomycetes and their phenomic and genomic characterization uncovers novel biology.</title>
        <authorList>
            <person name="Wiegand S."/>
            <person name="Jogler M."/>
            <person name="Boedeker C."/>
            <person name="Pinto D."/>
            <person name="Vollmers J."/>
            <person name="Rivas-Marin E."/>
            <person name="Kohn T."/>
            <person name="Peeters S.H."/>
            <person name="Heuer A."/>
            <person name="Rast P."/>
            <person name="Oberbeckmann S."/>
            <person name="Bunk B."/>
            <person name="Jeske O."/>
            <person name="Meyerdierks A."/>
            <person name="Storesund J.E."/>
            <person name="Kallscheuer N."/>
            <person name="Luecker S."/>
            <person name="Lage O.M."/>
            <person name="Pohl T."/>
            <person name="Merkel B.J."/>
            <person name="Hornburger P."/>
            <person name="Mueller R.-W."/>
            <person name="Bruemmer F."/>
            <person name="Labrenz M."/>
            <person name="Spormann A.M."/>
            <person name="Op den Camp H."/>
            <person name="Overmann J."/>
            <person name="Amann R."/>
            <person name="Jetten M.S.M."/>
            <person name="Mascher T."/>
            <person name="Medema M.H."/>
            <person name="Devos D.P."/>
            <person name="Kaster A.-K."/>
            <person name="Ovreas L."/>
            <person name="Rohde M."/>
            <person name="Galperin M.Y."/>
            <person name="Jogler C."/>
        </authorList>
    </citation>
    <scope>NUCLEOTIDE SEQUENCE [LARGE SCALE GENOMIC DNA]</scope>
    <source>
        <strain evidence="1 2">Mal48</strain>
    </source>
</reference>
<dbReference type="Gene3D" id="3.10.180.10">
    <property type="entry name" value="2,3-Dihydroxybiphenyl 1,2-Dioxygenase, domain 1"/>
    <property type="match status" value="1"/>
</dbReference>
<proteinExistence type="predicted"/>
<name>A0A517QP78_9PLAN</name>
<dbReference type="SUPFAM" id="SSF54593">
    <property type="entry name" value="Glyoxalase/Bleomycin resistance protein/Dihydroxybiphenyl dioxygenase"/>
    <property type="match status" value="1"/>
</dbReference>
<dbReference type="RefSeq" id="WP_145199599.1">
    <property type="nucleotide sequence ID" value="NZ_CP036267.1"/>
</dbReference>
<gene>
    <name evidence="1" type="ORF">Mal48_26400</name>
</gene>
<accession>A0A517QP78</accession>